<dbReference type="RefSeq" id="WP_121278262.1">
    <property type="nucleotide sequence ID" value="NZ_RBZV01000004.1"/>
</dbReference>
<feature type="domain" description="Flagellar basal-body/hook protein C-terminal" evidence="3">
    <location>
        <begin position="104"/>
        <end position="147"/>
    </location>
</feature>
<reference evidence="4 5" key="1">
    <citation type="submission" date="2018-10" db="EMBL/GenBank/DDBJ databases">
        <title>Paraburkholderia sp. 7MK8-2, isolated from soil.</title>
        <authorList>
            <person name="Gao Z.-H."/>
            <person name="Qiu L.-H."/>
        </authorList>
    </citation>
    <scope>NUCLEOTIDE SEQUENCE [LARGE SCALE GENOMIC DNA]</scope>
    <source>
        <strain evidence="4 5">7MK8-2</strain>
    </source>
</reference>
<comment type="caution">
    <text evidence="4">The sequence shown here is derived from an EMBL/GenBank/DDBJ whole genome shotgun (WGS) entry which is preliminary data.</text>
</comment>
<protein>
    <recommendedName>
        <fullName evidence="2">Flagellar basal-body rod protein FlgC</fullName>
    </recommendedName>
</protein>
<comment type="similarity">
    <text evidence="1">Belongs to the flagella basal body rod proteins family.</text>
</comment>
<comment type="subunit">
    <text evidence="2">The basal body constitutes a major portion of the flagellar organelle and consists of four rings (L,P,S, and M) mounted on a central rod. The rod consists of about 26 subunits of FlgG in the distal portion, and FlgB, FlgC and FlgF are thought to build up the proximal portion of the rod with about 6 subunits each.</text>
</comment>
<dbReference type="AlphaFoldDB" id="A0A494XJZ5"/>
<accession>A0A494XJZ5</accession>
<dbReference type="GO" id="GO:0030694">
    <property type="term" value="C:bacterial-type flagellum basal body, rod"/>
    <property type="evidence" value="ECO:0007669"/>
    <property type="project" value="UniProtKB-UniRule"/>
</dbReference>
<proteinExistence type="inferred from homology"/>
<keyword evidence="4" id="KW-0282">Flagellum</keyword>
<dbReference type="InterPro" id="IPR006299">
    <property type="entry name" value="FlgC"/>
</dbReference>
<keyword evidence="2" id="KW-0975">Bacterial flagellum</keyword>
<evidence type="ECO:0000256" key="2">
    <source>
        <dbReference type="RuleBase" id="RU362062"/>
    </source>
</evidence>
<dbReference type="GO" id="GO:0071973">
    <property type="term" value="P:bacterial-type flagellum-dependent cell motility"/>
    <property type="evidence" value="ECO:0007669"/>
    <property type="project" value="UniProtKB-UniRule"/>
</dbReference>
<dbReference type="OrthoDB" id="9794148at2"/>
<keyword evidence="5" id="KW-1185">Reference proteome</keyword>
<gene>
    <name evidence="4" type="primary">flgC</name>
    <name evidence="4" type="ORF">D7S89_13995</name>
</gene>
<dbReference type="EMBL" id="RBZV01000004">
    <property type="protein sequence ID" value="RKP48414.1"/>
    <property type="molecule type" value="Genomic_DNA"/>
</dbReference>
<keyword evidence="4" id="KW-0966">Cell projection</keyword>
<evidence type="ECO:0000256" key="1">
    <source>
        <dbReference type="ARBA" id="ARBA00009677"/>
    </source>
</evidence>
<keyword evidence="4" id="KW-0969">Cilium</keyword>
<name>A0A494XJZ5_9BURK</name>
<dbReference type="InterPro" id="IPR010930">
    <property type="entry name" value="Flg_bb/hook_C_dom"/>
</dbReference>
<sequence length="152" mass="15911">MDYSQAFAISAAGMSTERMRVDVAALNLANANTAQTADGVSYRPLRVIVRSLTAGTFAQRVDDGLADASGAQATSLPLPQADVEPADVKPRLSYEPGHPFADKKGFVSYPGVDTATEMVGLMTAIRSYEANVAAMNTARTLALRALDIGSAS</sequence>
<dbReference type="Pfam" id="PF06429">
    <property type="entry name" value="Flg_bbr_C"/>
    <property type="match status" value="1"/>
</dbReference>
<evidence type="ECO:0000313" key="5">
    <source>
        <dbReference type="Proteomes" id="UP000280434"/>
    </source>
</evidence>
<dbReference type="Proteomes" id="UP000280434">
    <property type="component" value="Unassembled WGS sequence"/>
</dbReference>
<comment type="subcellular location">
    <subcellularLocation>
        <location evidence="2">Bacterial flagellum basal body</location>
    </subcellularLocation>
</comment>
<dbReference type="NCBIfam" id="TIGR01395">
    <property type="entry name" value="FlgC"/>
    <property type="match status" value="1"/>
</dbReference>
<organism evidence="4 5">
    <name type="scientific">Trinickia fusca</name>
    <dbReference type="NCBI Taxonomy" id="2419777"/>
    <lineage>
        <taxon>Bacteria</taxon>
        <taxon>Pseudomonadati</taxon>
        <taxon>Pseudomonadota</taxon>
        <taxon>Betaproteobacteria</taxon>
        <taxon>Burkholderiales</taxon>
        <taxon>Burkholderiaceae</taxon>
        <taxon>Trinickia</taxon>
    </lineage>
</organism>
<evidence type="ECO:0000259" key="3">
    <source>
        <dbReference type="Pfam" id="PF06429"/>
    </source>
</evidence>
<evidence type="ECO:0000313" key="4">
    <source>
        <dbReference type="EMBL" id="RKP48414.1"/>
    </source>
</evidence>